<keyword evidence="5" id="KW-0540">Nuclease</keyword>
<dbReference type="PANTHER" id="PTHR30408:SF13">
    <property type="entry name" value="TYPE I RESTRICTION ENZYME HINDI SPECIFICITY SUBUNIT"/>
    <property type="match status" value="1"/>
</dbReference>
<protein>
    <submittedName>
        <fullName evidence="5">Restriction endonuclease subunit S</fullName>
    </submittedName>
</protein>
<dbReference type="EMBL" id="VZBZ01000060">
    <property type="protein sequence ID" value="MQN77184.1"/>
    <property type="molecule type" value="Genomic_DNA"/>
</dbReference>
<dbReference type="Pfam" id="PF01420">
    <property type="entry name" value="Methylase_S"/>
    <property type="match status" value="1"/>
</dbReference>
<evidence type="ECO:0000313" key="6">
    <source>
        <dbReference type="Proteomes" id="UP000423156"/>
    </source>
</evidence>
<keyword evidence="5" id="KW-0255">Endonuclease</keyword>
<dbReference type="PANTHER" id="PTHR30408">
    <property type="entry name" value="TYPE-1 RESTRICTION ENZYME ECOKI SPECIFICITY PROTEIN"/>
    <property type="match status" value="1"/>
</dbReference>
<comment type="caution">
    <text evidence="5">The sequence shown here is derived from an EMBL/GenBank/DDBJ whole genome shotgun (WGS) entry which is preliminary data.</text>
</comment>
<dbReference type="GO" id="GO:0004519">
    <property type="term" value="F:endonuclease activity"/>
    <property type="evidence" value="ECO:0007669"/>
    <property type="project" value="UniProtKB-KW"/>
</dbReference>
<comment type="similarity">
    <text evidence="1">Belongs to the type-I restriction system S methylase family.</text>
</comment>
<name>A0AA90UQ09_9BACT</name>
<dbReference type="InterPro" id="IPR052021">
    <property type="entry name" value="Type-I_RS_S_subunit"/>
</dbReference>
<feature type="non-terminal residue" evidence="5">
    <location>
        <position position="1"/>
    </location>
</feature>
<organism evidence="5 6">
    <name type="scientific">Segatella copri</name>
    <dbReference type="NCBI Taxonomy" id="165179"/>
    <lineage>
        <taxon>Bacteria</taxon>
        <taxon>Pseudomonadati</taxon>
        <taxon>Bacteroidota</taxon>
        <taxon>Bacteroidia</taxon>
        <taxon>Bacteroidales</taxon>
        <taxon>Prevotellaceae</taxon>
        <taxon>Segatella</taxon>
    </lineage>
</organism>
<evidence type="ECO:0000256" key="1">
    <source>
        <dbReference type="ARBA" id="ARBA00010923"/>
    </source>
</evidence>
<feature type="domain" description="Type I restriction modification DNA specificity" evidence="4">
    <location>
        <begin position="11"/>
        <end position="189"/>
    </location>
</feature>
<sequence>PHLRFPEFHGEWCISTIGEQFDLYSGNTPSRLNKAHFEGNVNWITSGELKEHYISDTKEKISEVAATANNLKLLHPGTFVIAIYGLEADGVRGTGSITCKESTISQACMAFTQKGDVKNEFLYSWYKKHGNIIGIKYAQGTKQQNLSYDILEKFHIAYPSQDEQDKLIKFISLLDERIATQSKLIEKLESLIKGICNNYFEKLSVQEEAYLIRLSDILKERNEYCCKDGKFIHGTLSKDGIFPKTGRWDRDFLVKQEDKKYKVTHLDDICYNPANLKFGVICRNTFGDLIFSPIYVTFEVCKNVNIGFIELYLTNHNFIEKVRRFEQGTVYERMAVSPEDFLSYKIRIPSYSDQTFFYKKVQWLIKLSQNEMKLLSQYKKLRQYLLREMFI</sequence>
<dbReference type="AlphaFoldDB" id="A0AA90UQ09"/>
<dbReference type="RefSeq" id="WP_153092378.1">
    <property type="nucleotide sequence ID" value="NZ_VZBZ01000060.1"/>
</dbReference>
<accession>A0AA90UQ09</accession>
<dbReference type="Gene3D" id="3.90.220.20">
    <property type="entry name" value="DNA methylase specificity domains"/>
    <property type="match status" value="2"/>
</dbReference>
<evidence type="ECO:0000256" key="3">
    <source>
        <dbReference type="ARBA" id="ARBA00023125"/>
    </source>
</evidence>
<evidence type="ECO:0000313" key="5">
    <source>
        <dbReference type="EMBL" id="MQN77184.1"/>
    </source>
</evidence>
<evidence type="ECO:0000259" key="4">
    <source>
        <dbReference type="Pfam" id="PF01420"/>
    </source>
</evidence>
<gene>
    <name evidence="5" type="ORF">F7D71_04745</name>
</gene>
<keyword evidence="3" id="KW-0238">DNA-binding</keyword>
<dbReference type="InterPro" id="IPR044946">
    <property type="entry name" value="Restrct_endonuc_typeI_TRD_sf"/>
</dbReference>
<dbReference type="GO" id="GO:0009307">
    <property type="term" value="P:DNA restriction-modification system"/>
    <property type="evidence" value="ECO:0007669"/>
    <property type="project" value="UniProtKB-KW"/>
</dbReference>
<keyword evidence="2" id="KW-0680">Restriction system</keyword>
<keyword evidence="5" id="KW-0378">Hydrolase</keyword>
<dbReference type="SUPFAM" id="SSF116734">
    <property type="entry name" value="DNA methylase specificity domain"/>
    <property type="match status" value="2"/>
</dbReference>
<evidence type="ECO:0000256" key="2">
    <source>
        <dbReference type="ARBA" id="ARBA00022747"/>
    </source>
</evidence>
<proteinExistence type="inferred from homology"/>
<reference evidence="6" key="1">
    <citation type="submission" date="2019-09" db="EMBL/GenBank/DDBJ databases">
        <title>Distinct polysaccharide growth profiles of human intestinal Prevotella copri isolates.</title>
        <authorList>
            <person name="Fehlner-Peach H."/>
            <person name="Magnabosco C."/>
            <person name="Raghavan V."/>
            <person name="Scher J.U."/>
            <person name="Tett A."/>
            <person name="Cox L.M."/>
            <person name="Gottsegen C."/>
            <person name="Watters A."/>
            <person name="Wiltshire- Gordon J.D."/>
            <person name="Segata N."/>
            <person name="Bonneau R."/>
            <person name="Littman D.R."/>
        </authorList>
    </citation>
    <scope>NUCLEOTIDE SEQUENCE [LARGE SCALE GENOMIC DNA]</scope>
    <source>
        <strain evidence="6">BU41712</strain>
    </source>
</reference>
<dbReference type="GO" id="GO:0003677">
    <property type="term" value="F:DNA binding"/>
    <property type="evidence" value="ECO:0007669"/>
    <property type="project" value="UniProtKB-KW"/>
</dbReference>
<dbReference type="Proteomes" id="UP000423156">
    <property type="component" value="Unassembled WGS sequence"/>
</dbReference>
<dbReference type="InterPro" id="IPR000055">
    <property type="entry name" value="Restrct_endonuc_typeI_TRD"/>
</dbReference>